<dbReference type="AlphaFoldDB" id="A0A5J4RRU5"/>
<dbReference type="EMBL" id="SNRW01041717">
    <property type="protein sequence ID" value="KAA6335820.1"/>
    <property type="molecule type" value="Genomic_DNA"/>
</dbReference>
<evidence type="ECO:0000313" key="2">
    <source>
        <dbReference type="EMBL" id="KAA6335820.1"/>
    </source>
</evidence>
<evidence type="ECO:0000256" key="1">
    <source>
        <dbReference type="SAM" id="Phobius"/>
    </source>
</evidence>
<keyword evidence="1" id="KW-0812">Transmembrane</keyword>
<keyword evidence="1" id="KW-1133">Transmembrane helix</keyword>
<accession>A0A5J4RRU5</accession>
<keyword evidence="1" id="KW-0472">Membrane</keyword>
<protein>
    <submittedName>
        <fullName evidence="2">Uncharacterized protein</fullName>
    </submittedName>
</protein>
<feature type="transmembrane region" description="Helical" evidence="1">
    <location>
        <begin position="77"/>
        <end position="95"/>
    </location>
</feature>
<sequence length="136" mass="14833">FNNKEMKKGLIVQIVCLSVTGFVVLVNVIASLFALSLPNIDIDALIEKLKDQGGEVAETIGIDERTIAAGINLLKNLWAVVDIIMIPINILLYFIRCFCCKDTGDGHSTSRSMSVSKNASKSASDGIRRLIYMDNA</sequence>
<gene>
    <name evidence="2" type="ORF">EZS28_052931</name>
</gene>
<proteinExistence type="predicted"/>
<feature type="transmembrane region" description="Helical" evidence="1">
    <location>
        <begin position="12"/>
        <end position="35"/>
    </location>
</feature>
<organism evidence="2 3">
    <name type="scientific">Streblomastix strix</name>
    <dbReference type="NCBI Taxonomy" id="222440"/>
    <lineage>
        <taxon>Eukaryota</taxon>
        <taxon>Metamonada</taxon>
        <taxon>Preaxostyla</taxon>
        <taxon>Oxymonadida</taxon>
        <taxon>Streblomastigidae</taxon>
        <taxon>Streblomastix</taxon>
    </lineage>
</organism>
<dbReference type="Proteomes" id="UP000324800">
    <property type="component" value="Unassembled WGS sequence"/>
</dbReference>
<evidence type="ECO:0000313" key="3">
    <source>
        <dbReference type="Proteomes" id="UP000324800"/>
    </source>
</evidence>
<feature type="non-terminal residue" evidence="2">
    <location>
        <position position="1"/>
    </location>
</feature>
<reference evidence="2 3" key="1">
    <citation type="submission" date="2019-03" db="EMBL/GenBank/DDBJ databases">
        <title>Single cell metagenomics reveals metabolic interactions within the superorganism composed of flagellate Streblomastix strix and complex community of Bacteroidetes bacteria on its surface.</title>
        <authorList>
            <person name="Treitli S.C."/>
            <person name="Kolisko M."/>
            <person name="Husnik F."/>
            <person name="Keeling P."/>
            <person name="Hampl V."/>
        </authorList>
    </citation>
    <scope>NUCLEOTIDE SEQUENCE [LARGE SCALE GENOMIC DNA]</scope>
    <source>
        <strain evidence="2">ST1C</strain>
    </source>
</reference>
<name>A0A5J4RRU5_9EUKA</name>
<comment type="caution">
    <text evidence="2">The sequence shown here is derived from an EMBL/GenBank/DDBJ whole genome shotgun (WGS) entry which is preliminary data.</text>
</comment>